<dbReference type="AlphaFoldDB" id="A0A0B4H3X8"/>
<feature type="compositionally biased region" description="Pro residues" evidence="3">
    <location>
        <begin position="48"/>
        <end position="60"/>
    </location>
</feature>
<feature type="compositionally biased region" description="Low complexity" evidence="3">
    <location>
        <begin position="32"/>
        <end position="47"/>
    </location>
</feature>
<feature type="region of interest" description="Disordered" evidence="3">
    <location>
        <begin position="275"/>
        <end position="376"/>
    </location>
</feature>
<dbReference type="HOGENOM" id="CLU_054412_0_0_1"/>
<reference evidence="5 6" key="1">
    <citation type="journal article" date="2014" name="Proc. Natl. Acad. Sci. U.S.A.">
        <title>Trajectory and genomic determinants of fungal-pathogen speciation and host adaptation.</title>
        <authorList>
            <person name="Hu X."/>
            <person name="Xiao G."/>
            <person name="Zheng P."/>
            <person name="Shang Y."/>
            <person name="Su Y."/>
            <person name="Zhang X."/>
            <person name="Liu X."/>
            <person name="Zhan S."/>
            <person name="St Leger R.J."/>
            <person name="Wang C."/>
        </authorList>
    </citation>
    <scope>NUCLEOTIDE SEQUENCE [LARGE SCALE GENOMIC DNA]</scope>
    <source>
        <strain evidence="5 6">ARSEF 977</strain>
    </source>
</reference>
<proteinExistence type="predicted"/>
<feature type="domain" description="N-acetyltransferase" evidence="4">
    <location>
        <begin position="77"/>
        <end position="243"/>
    </location>
</feature>
<dbReference type="PANTHER" id="PTHR42919">
    <property type="entry name" value="N-ALPHA-ACETYLTRANSFERASE"/>
    <property type="match status" value="1"/>
</dbReference>
<organism evidence="5 6">
    <name type="scientific">Metarhizium guizhouense (strain ARSEF 977)</name>
    <dbReference type="NCBI Taxonomy" id="1276136"/>
    <lineage>
        <taxon>Eukaryota</taxon>
        <taxon>Fungi</taxon>
        <taxon>Dikarya</taxon>
        <taxon>Ascomycota</taxon>
        <taxon>Pezizomycotina</taxon>
        <taxon>Sordariomycetes</taxon>
        <taxon>Hypocreomycetidae</taxon>
        <taxon>Hypocreales</taxon>
        <taxon>Clavicipitaceae</taxon>
        <taxon>Metarhizium</taxon>
    </lineage>
</organism>
<dbReference type="Proteomes" id="UP000031192">
    <property type="component" value="Unassembled WGS sequence"/>
</dbReference>
<feature type="compositionally biased region" description="Low complexity" evidence="3">
    <location>
        <begin position="346"/>
        <end position="360"/>
    </location>
</feature>
<keyword evidence="2" id="KW-0012">Acyltransferase</keyword>
<keyword evidence="1" id="KW-0808">Transferase</keyword>
<dbReference type="PANTHER" id="PTHR42919:SF8">
    <property type="entry name" value="N-ALPHA-ACETYLTRANSFERASE 50"/>
    <property type="match status" value="1"/>
</dbReference>
<gene>
    <name evidence="5" type="ORF">MGU_03288</name>
</gene>
<evidence type="ECO:0000313" key="5">
    <source>
        <dbReference type="EMBL" id="KID89883.1"/>
    </source>
</evidence>
<dbReference type="Pfam" id="PF00583">
    <property type="entry name" value="Acetyltransf_1"/>
    <property type="match status" value="1"/>
</dbReference>
<feature type="compositionally biased region" description="Pro residues" evidence="3">
    <location>
        <begin position="277"/>
        <end position="308"/>
    </location>
</feature>
<feature type="region of interest" description="Disordered" evidence="3">
    <location>
        <begin position="1"/>
        <end position="67"/>
    </location>
</feature>
<dbReference type="InterPro" id="IPR000182">
    <property type="entry name" value="GNAT_dom"/>
</dbReference>
<dbReference type="GO" id="GO:0007064">
    <property type="term" value="P:mitotic sister chromatid cohesion"/>
    <property type="evidence" value="ECO:0007669"/>
    <property type="project" value="TreeGrafter"/>
</dbReference>
<dbReference type="GO" id="GO:0031415">
    <property type="term" value="C:NatA complex"/>
    <property type="evidence" value="ECO:0007669"/>
    <property type="project" value="TreeGrafter"/>
</dbReference>
<sequence>MSLPSTKAPPAQLSIRSFFQSKEPKYAPPPSSRETTTTTTTTTTMPTNSPPSAHPSPHPPVQNLRLPPLPTTLPPEAVIRPITESDIAPLRRINSLLLQVSYPDTFYQKAIDPSSSGPFSRVITWTHEGEEPKIIGGIVSHVEPDIDTSAAQVPQNLYIRSLCLLSPYRSLGLMNAALEHVIATAISAPNMDVRAVTAHVWTENEEGLHWYDARGFTRLEPPVKGYYLKLRPDSAWLMKRDVGASVRSSLPGTNGNGVAASSRPVGASTTAAVVNLPLPPASGGPPSSKPTPPPSSAPTPPPPPPPGARPKAMSGQSYQNQRPDMEWNDLPADMAPALGALRKTGSESASATSSRSSSQAPRRKKDRSYPAAAFGN</sequence>
<comment type="caution">
    <text evidence="5">The sequence shown here is derived from an EMBL/GenBank/DDBJ whole genome shotgun (WGS) entry which is preliminary data.</text>
</comment>
<name>A0A0B4H3X8_METGA</name>
<dbReference type="OrthoDB" id="47374at2759"/>
<evidence type="ECO:0000256" key="2">
    <source>
        <dbReference type="ARBA" id="ARBA00023315"/>
    </source>
</evidence>
<protein>
    <submittedName>
        <fullName evidence="5">Acyl-CoA N-acyltransferase</fullName>
    </submittedName>
</protein>
<dbReference type="Gene3D" id="3.40.630.30">
    <property type="match status" value="1"/>
</dbReference>
<dbReference type="SUPFAM" id="SSF55729">
    <property type="entry name" value="Acyl-CoA N-acyltransferases (Nat)"/>
    <property type="match status" value="1"/>
</dbReference>
<evidence type="ECO:0000256" key="3">
    <source>
        <dbReference type="SAM" id="MobiDB-lite"/>
    </source>
</evidence>
<dbReference type="PROSITE" id="PS51186">
    <property type="entry name" value="GNAT"/>
    <property type="match status" value="1"/>
</dbReference>
<keyword evidence="6" id="KW-1185">Reference proteome</keyword>
<accession>A0A0B4H3X8</accession>
<dbReference type="GO" id="GO:0016747">
    <property type="term" value="F:acyltransferase activity, transferring groups other than amino-acyl groups"/>
    <property type="evidence" value="ECO:0007669"/>
    <property type="project" value="InterPro"/>
</dbReference>
<dbReference type="EMBL" id="AZNH01000007">
    <property type="protein sequence ID" value="KID89883.1"/>
    <property type="molecule type" value="Genomic_DNA"/>
</dbReference>
<evidence type="ECO:0000256" key="1">
    <source>
        <dbReference type="ARBA" id="ARBA00022679"/>
    </source>
</evidence>
<evidence type="ECO:0000259" key="4">
    <source>
        <dbReference type="PROSITE" id="PS51186"/>
    </source>
</evidence>
<dbReference type="InterPro" id="IPR051556">
    <property type="entry name" value="N-term/lysine_N-AcTrnsfr"/>
</dbReference>
<dbReference type="InterPro" id="IPR016181">
    <property type="entry name" value="Acyl_CoA_acyltransferase"/>
</dbReference>
<evidence type="ECO:0000313" key="6">
    <source>
        <dbReference type="Proteomes" id="UP000031192"/>
    </source>
</evidence>